<comment type="caution">
    <text evidence="1">The sequence shown here is derived from an EMBL/GenBank/DDBJ whole genome shotgun (WGS) entry which is preliminary data.</text>
</comment>
<dbReference type="Proteomes" id="UP000653904">
    <property type="component" value="Unassembled WGS sequence"/>
</dbReference>
<evidence type="ECO:0000313" key="2">
    <source>
        <dbReference type="Proteomes" id="UP000653904"/>
    </source>
</evidence>
<reference evidence="1 2" key="1">
    <citation type="submission" date="2020-08" db="EMBL/GenBank/DDBJ databases">
        <title>Genome public.</title>
        <authorList>
            <person name="Liu C."/>
            <person name="Sun Q."/>
        </authorList>
    </citation>
    <scope>NUCLEOTIDE SEQUENCE [LARGE SCALE GENOMIC DNA]</scope>
    <source>
        <strain evidence="1 2">BX14</strain>
    </source>
</reference>
<dbReference type="EMBL" id="JACOOW010000004">
    <property type="protein sequence ID" value="MBC5656133.1"/>
    <property type="molecule type" value="Genomic_DNA"/>
</dbReference>
<protein>
    <recommendedName>
        <fullName evidence="3">Transcriptional regulator</fullName>
    </recommendedName>
</protein>
<sequence length="233" mass="26782">MNSYAKYIETVIEQEPENKLLEASILYQKSFGTVPEMTYYKTLERMSKQGSLVHLTKGLYYRPKKSRFGTIPISEKEIIGHYTNNGRGIVIGYRLYNQKGLTTQISKRVEVLSSAVTEQKKNIQNVCVTNSGIDLTQETIPVIETMEILQNYKSIEDIRKSALAAYMREFATEYSDTAAVFVLKNRKYKKSTIAFLERFLNYLGVENTLHQFLSALSSYAIPEMEEFYEPARA</sequence>
<accession>A0AAW3WZ65</accession>
<evidence type="ECO:0008006" key="3">
    <source>
        <dbReference type="Google" id="ProtNLM"/>
    </source>
</evidence>
<dbReference type="InterPro" id="IPR045738">
    <property type="entry name" value="DUF6088"/>
</dbReference>
<organism evidence="1 2">
    <name type="scientific">Clostridium segne</name>
    <dbReference type="NCBI Taxonomy" id="2763038"/>
    <lineage>
        <taxon>Bacteria</taxon>
        <taxon>Bacillati</taxon>
        <taxon>Bacillota</taxon>
        <taxon>Clostridia</taxon>
        <taxon>Eubacteriales</taxon>
        <taxon>Clostridiaceae</taxon>
        <taxon>Clostridium</taxon>
    </lineage>
</organism>
<dbReference type="AlphaFoldDB" id="A0AAW3WZ65"/>
<dbReference type="RefSeq" id="WP_118651471.1">
    <property type="nucleotide sequence ID" value="NZ_JACOOW010000004.1"/>
</dbReference>
<evidence type="ECO:0000313" key="1">
    <source>
        <dbReference type="EMBL" id="MBC5656133.1"/>
    </source>
</evidence>
<dbReference type="Pfam" id="PF19570">
    <property type="entry name" value="DUF6088"/>
    <property type="match status" value="1"/>
</dbReference>
<name>A0AAW3WZ65_9CLOT</name>
<keyword evidence="2" id="KW-1185">Reference proteome</keyword>
<gene>
    <name evidence="1" type="ORF">H8S19_03440</name>
</gene>
<proteinExistence type="predicted"/>